<evidence type="ECO:0008006" key="4">
    <source>
        <dbReference type="Google" id="ProtNLM"/>
    </source>
</evidence>
<comment type="caution">
    <text evidence="2">The sequence shown here is derived from an EMBL/GenBank/DDBJ whole genome shotgun (WGS) entry which is preliminary data.</text>
</comment>
<gene>
    <name evidence="2" type="ORF">DID88_003802</name>
</gene>
<feature type="region of interest" description="Disordered" evidence="1">
    <location>
        <begin position="124"/>
        <end position="162"/>
    </location>
</feature>
<proteinExistence type="predicted"/>
<sequence length="340" mass="38586">MDGDDPWDWLTDKVVQEFCTDQRSWEPRAASSRLPDPVYLEKIIRDNEITGDVLLIDLDDRTLRDDLQIAKLGWRSFIRYGIDQLRLRSPKYQDWLIKERVLASSAPALGQHMSLVTNPIRFPALQPLRPRTEREAEGPNSSPNEAIENGPETAGDEKRRRLDTKIPVENLDRPWGNNHLEPLFLTPSVSLNHSSIQQANTQSEQAPPEVPGDAFNAVRPTKKRDLLANAYDDPGALDKYNMLRENDEELPLYGESGSENGFDTETWEAIDEEAKERAAYLEKGRQKNQFLTPQEVEMAVDAGISDLVSQWQETKLPNVVNEHSNSGQSHVGQGQSMQIY</sequence>
<protein>
    <recommendedName>
        <fullName evidence="4">SAM domain-containing protein</fullName>
    </recommendedName>
</protein>
<dbReference type="Proteomes" id="UP000249056">
    <property type="component" value="Unassembled WGS sequence"/>
</dbReference>
<dbReference type="AlphaFoldDB" id="A0A395IUP0"/>
<name>A0A395IUP0_9HELO</name>
<accession>A0A395IUP0</accession>
<evidence type="ECO:0000313" key="3">
    <source>
        <dbReference type="Proteomes" id="UP000249056"/>
    </source>
</evidence>
<feature type="region of interest" description="Disordered" evidence="1">
    <location>
        <begin position="320"/>
        <end position="340"/>
    </location>
</feature>
<dbReference type="OrthoDB" id="2020972at2759"/>
<evidence type="ECO:0000313" key="2">
    <source>
        <dbReference type="EMBL" id="RAL63378.1"/>
    </source>
</evidence>
<reference evidence="2 3" key="1">
    <citation type="submission" date="2018-06" db="EMBL/GenBank/DDBJ databases">
        <title>Genome Sequence of the Brown Rot Fungal Pathogen Monilinia fructigena.</title>
        <authorList>
            <person name="Landi L."/>
            <person name="De Miccolis Angelini R.M."/>
            <person name="Pollastro S."/>
            <person name="Abate D."/>
            <person name="Faretra F."/>
            <person name="Romanazzi G."/>
        </authorList>
    </citation>
    <scope>NUCLEOTIDE SEQUENCE [LARGE SCALE GENOMIC DNA]</scope>
    <source>
        <strain evidence="2 3">Mfrg269</strain>
    </source>
</reference>
<organism evidence="2 3">
    <name type="scientific">Monilinia fructigena</name>
    <dbReference type="NCBI Taxonomy" id="38457"/>
    <lineage>
        <taxon>Eukaryota</taxon>
        <taxon>Fungi</taxon>
        <taxon>Dikarya</taxon>
        <taxon>Ascomycota</taxon>
        <taxon>Pezizomycotina</taxon>
        <taxon>Leotiomycetes</taxon>
        <taxon>Helotiales</taxon>
        <taxon>Sclerotiniaceae</taxon>
        <taxon>Monilinia</taxon>
    </lineage>
</organism>
<evidence type="ECO:0000256" key="1">
    <source>
        <dbReference type="SAM" id="MobiDB-lite"/>
    </source>
</evidence>
<dbReference type="EMBL" id="QKRW01000019">
    <property type="protein sequence ID" value="RAL63378.1"/>
    <property type="molecule type" value="Genomic_DNA"/>
</dbReference>
<keyword evidence="3" id="KW-1185">Reference proteome</keyword>